<keyword evidence="6 12" id="KW-0460">Magnesium</keyword>
<comment type="similarity">
    <text evidence="2 12">Belongs to the CorA metal ion transporter (MIT) (TC 1.A.35) family.</text>
</comment>
<dbReference type="SUPFAM" id="SSF143865">
    <property type="entry name" value="CorA soluble domain-like"/>
    <property type="match status" value="1"/>
</dbReference>
<dbReference type="RefSeq" id="WP_131291737.1">
    <property type="nucleotide sequence ID" value="NZ_SJKA01000007.1"/>
</dbReference>
<dbReference type="AlphaFoldDB" id="A0A4R0IG07"/>
<dbReference type="Gene3D" id="1.20.58.340">
    <property type="entry name" value="Magnesium transport protein CorA, transmembrane region"/>
    <property type="match status" value="2"/>
</dbReference>
<dbReference type="Proteomes" id="UP000292695">
    <property type="component" value="Unassembled WGS sequence"/>
</dbReference>
<dbReference type="GO" id="GO:0050897">
    <property type="term" value="F:cobalt ion binding"/>
    <property type="evidence" value="ECO:0007669"/>
    <property type="project" value="TreeGrafter"/>
</dbReference>
<dbReference type="InterPro" id="IPR045863">
    <property type="entry name" value="CorA_TM1_TM2"/>
</dbReference>
<dbReference type="InterPro" id="IPR004488">
    <property type="entry name" value="Mg/Co-transport_prot_CorA"/>
</dbReference>
<dbReference type="NCBIfam" id="TIGR00383">
    <property type="entry name" value="corA"/>
    <property type="match status" value="1"/>
</dbReference>
<keyword evidence="4 12" id="KW-1003">Cell membrane</keyword>
<evidence type="ECO:0000256" key="11">
    <source>
        <dbReference type="ARBA" id="ARBA00045497"/>
    </source>
</evidence>
<dbReference type="Gene3D" id="3.30.460.20">
    <property type="entry name" value="CorA soluble domain-like"/>
    <property type="match status" value="1"/>
</dbReference>
<dbReference type="FunFam" id="1.20.58.340:FF:000004">
    <property type="entry name" value="Magnesium transport protein CorA"/>
    <property type="match status" value="1"/>
</dbReference>
<organism evidence="13 14">
    <name type="scientific">Kribbella sindirgiensis</name>
    <dbReference type="NCBI Taxonomy" id="1124744"/>
    <lineage>
        <taxon>Bacteria</taxon>
        <taxon>Bacillati</taxon>
        <taxon>Actinomycetota</taxon>
        <taxon>Actinomycetes</taxon>
        <taxon>Propionibacteriales</taxon>
        <taxon>Kribbellaceae</taxon>
        <taxon>Kribbella</taxon>
    </lineage>
</organism>
<evidence type="ECO:0000313" key="14">
    <source>
        <dbReference type="Proteomes" id="UP000292695"/>
    </source>
</evidence>
<evidence type="ECO:0000256" key="4">
    <source>
        <dbReference type="ARBA" id="ARBA00022475"/>
    </source>
</evidence>
<protein>
    <recommendedName>
        <fullName evidence="12">Magnesium transport protein CorA</fullName>
    </recommendedName>
</protein>
<evidence type="ECO:0000256" key="3">
    <source>
        <dbReference type="ARBA" id="ARBA00022448"/>
    </source>
</evidence>
<dbReference type="SUPFAM" id="SSF144083">
    <property type="entry name" value="Magnesium transport protein CorA, transmembrane region"/>
    <property type="match status" value="1"/>
</dbReference>
<name>A0A4R0IG07_9ACTN</name>
<proteinExistence type="inferred from homology"/>
<evidence type="ECO:0000256" key="6">
    <source>
        <dbReference type="ARBA" id="ARBA00022842"/>
    </source>
</evidence>
<keyword evidence="8 12" id="KW-0406">Ion transport</keyword>
<accession>A0A4R0IG07</accession>
<comment type="subcellular location">
    <subcellularLocation>
        <location evidence="1">Cell membrane</location>
        <topology evidence="1">Multi-pass membrane protein</topology>
    </subcellularLocation>
    <subcellularLocation>
        <location evidence="12">Membrane</location>
        <topology evidence="12">Multi-pass membrane protein</topology>
    </subcellularLocation>
</comment>
<comment type="caution">
    <text evidence="13">The sequence shown here is derived from an EMBL/GenBank/DDBJ whole genome shotgun (WGS) entry which is preliminary data.</text>
</comment>
<dbReference type="InterPro" id="IPR045861">
    <property type="entry name" value="CorA_cytoplasmic_dom"/>
</dbReference>
<dbReference type="PANTHER" id="PTHR46494">
    <property type="entry name" value="CORA FAMILY METAL ION TRANSPORTER (EUROFUNG)"/>
    <property type="match status" value="1"/>
</dbReference>
<evidence type="ECO:0000256" key="1">
    <source>
        <dbReference type="ARBA" id="ARBA00004651"/>
    </source>
</evidence>
<comment type="catalytic activity">
    <reaction evidence="10">
        <text>Mg(2+)(in) = Mg(2+)(out)</text>
        <dbReference type="Rhea" id="RHEA:29827"/>
        <dbReference type="ChEBI" id="CHEBI:18420"/>
    </reaction>
</comment>
<keyword evidence="3 12" id="KW-0813">Transport</keyword>
<evidence type="ECO:0000256" key="12">
    <source>
        <dbReference type="RuleBase" id="RU362010"/>
    </source>
</evidence>
<dbReference type="InterPro" id="IPR002523">
    <property type="entry name" value="MgTranspt_CorA/ZnTranspt_ZntB"/>
</dbReference>
<dbReference type="EMBL" id="SJKA01000007">
    <property type="protein sequence ID" value="TCC31469.1"/>
    <property type="molecule type" value="Genomic_DNA"/>
</dbReference>
<comment type="function">
    <text evidence="11">Mediates influx of magnesium ions. Alternates between open and closed states. Activated by low cytoplasmic Mg(2+) levels. Inactive when cytoplasmic Mg(2+) levels are high.</text>
</comment>
<reference evidence="13 14" key="1">
    <citation type="submission" date="2019-02" db="EMBL/GenBank/DDBJ databases">
        <title>Kribbella capetownensis sp. nov. and Kribbella speibonae sp. nov., isolated from soil.</title>
        <authorList>
            <person name="Curtis S.M."/>
            <person name="Norton I."/>
            <person name="Everest G.J."/>
            <person name="Meyers P.R."/>
        </authorList>
    </citation>
    <scope>NUCLEOTIDE SEQUENCE [LARGE SCALE GENOMIC DNA]</scope>
    <source>
        <strain evidence="13 14">DSM 27082</strain>
    </source>
</reference>
<evidence type="ECO:0000256" key="9">
    <source>
        <dbReference type="ARBA" id="ARBA00023136"/>
    </source>
</evidence>
<dbReference type="CDD" id="cd12830">
    <property type="entry name" value="MtCorA-like"/>
    <property type="match status" value="1"/>
</dbReference>
<evidence type="ECO:0000256" key="8">
    <source>
        <dbReference type="ARBA" id="ARBA00023065"/>
    </source>
</evidence>
<dbReference type="GO" id="GO:0015087">
    <property type="term" value="F:cobalt ion transmembrane transporter activity"/>
    <property type="evidence" value="ECO:0007669"/>
    <property type="project" value="UniProtKB-UniRule"/>
</dbReference>
<dbReference type="GO" id="GO:0015095">
    <property type="term" value="F:magnesium ion transmembrane transporter activity"/>
    <property type="evidence" value="ECO:0007669"/>
    <property type="project" value="UniProtKB-UniRule"/>
</dbReference>
<evidence type="ECO:0000313" key="13">
    <source>
        <dbReference type="EMBL" id="TCC31469.1"/>
    </source>
</evidence>
<sequence length="388" mass="43478">MSDLRLRSLRAFSRTPSLRAAARKHAASAAATAIEPAEKLSRDHQKPKGHSVVDSAIYCGGNRIASPDSLADTYAALHDSPQSLAWIGLYRPDRRELASLAQEFDLHELAIEDAGEAHQRPKLERYGDTLFVVLKAARYRDATEEVEFGEVHVFVGPDFVVTVRHAEAPNLAAVRRRVERDPELLGRGAEAVLYAIMDKVVDGYAPVVAGLENDIDEIETEVFRGDPKVSRRIYELSREVIEFQRATRPLIGMLEQLRGGFQKYGVDEELQRSLRDVADHVTEVVEKVDGFRELLRDILTVNATLVAQQQNEEMKSLAIASSEQNEEVKRISAWAAILFAPTLIGTVYGMNFDKMPELHWEYGYPFAIGLMALVCGGLHQIFKRRGWL</sequence>
<dbReference type="OrthoDB" id="9803416at2"/>
<dbReference type="GO" id="GO:0000287">
    <property type="term" value="F:magnesium ion binding"/>
    <property type="evidence" value="ECO:0007669"/>
    <property type="project" value="TreeGrafter"/>
</dbReference>
<feature type="transmembrane region" description="Helical" evidence="12">
    <location>
        <begin position="362"/>
        <end position="382"/>
    </location>
</feature>
<evidence type="ECO:0000256" key="10">
    <source>
        <dbReference type="ARBA" id="ARBA00034269"/>
    </source>
</evidence>
<gene>
    <name evidence="12 13" type="primary">corA</name>
    <name evidence="13" type="ORF">E0H50_22655</name>
</gene>
<dbReference type="Pfam" id="PF01544">
    <property type="entry name" value="CorA"/>
    <property type="match status" value="1"/>
</dbReference>
<keyword evidence="5 12" id="KW-0812">Transmembrane</keyword>
<keyword evidence="7 12" id="KW-1133">Transmembrane helix</keyword>
<keyword evidence="14" id="KW-1185">Reference proteome</keyword>
<dbReference type="PANTHER" id="PTHR46494:SF1">
    <property type="entry name" value="CORA FAMILY METAL ION TRANSPORTER (EUROFUNG)"/>
    <property type="match status" value="1"/>
</dbReference>
<dbReference type="GO" id="GO:0005886">
    <property type="term" value="C:plasma membrane"/>
    <property type="evidence" value="ECO:0007669"/>
    <property type="project" value="UniProtKB-SubCell"/>
</dbReference>
<keyword evidence="9 12" id="KW-0472">Membrane</keyword>
<evidence type="ECO:0000256" key="7">
    <source>
        <dbReference type="ARBA" id="ARBA00022989"/>
    </source>
</evidence>
<feature type="transmembrane region" description="Helical" evidence="12">
    <location>
        <begin position="331"/>
        <end position="350"/>
    </location>
</feature>
<evidence type="ECO:0000256" key="5">
    <source>
        <dbReference type="ARBA" id="ARBA00022692"/>
    </source>
</evidence>
<evidence type="ECO:0000256" key="2">
    <source>
        <dbReference type="ARBA" id="ARBA00009765"/>
    </source>
</evidence>